<organism evidence="3 4">
    <name type="scientific">Urbifossiella limnaea</name>
    <dbReference type="NCBI Taxonomy" id="2528023"/>
    <lineage>
        <taxon>Bacteria</taxon>
        <taxon>Pseudomonadati</taxon>
        <taxon>Planctomycetota</taxon>
        <taxon>Planctomycetia</taxon>
        <taxon>Gemmatales</taxon>
        <taxon>Gemmataceae</taxon>
        <taxon>Urbifossiella</taxon>
    </lineage>
</organism>
<keyword evidence="4" id="KW-1185">Reference proteome</keyword>
<dbReference type="RefSeq" id="WP_145243042.1">
    <property type="nucleotide sequence ID" value="NZ_CP036273.1"/>
</dbReference>
<dbReference type="Proteomes" id="UP000319576">
    <property type="component" value="Chromosome"/>
</dbReference>
<gene>
    <name evidence="3" type="ORF">ETAA1_49230</name>
</gene>
<dbReference type="OrthoDB" id="9777444at2"/>
<sequence precursor="true">MLRRTLMWGLPLAGAVGAAAVADCWLAAAALADARQDLRPAVNLPISRVVLFNSGVGYFSRSGEVDGDARVDLTFQEADVNDLIKSMVLEDFGGGRVAAVSYDSREPIARTLASFSINLNGDTTFAGILRQARGERVEVTTTPTAQNQPGKVTGSIVGVEPQAGPNGVPVSVLNLWCAEGMRAVKLTEVQQLRFLNPVIESEFRRALEVLALNHDAAKKAVSLHFAGDGKRRVQVGYVVEAPVWKTSYRLVLDAEGKGGKPYLQGWAVVENPTDEDWTGVRMALISGRPISFKMDLYNPLYVPRPTVEPELFASLRPPTYDGGFARRGQGIPPDDKEAFQLRALNAAEKQGPFVDGDRLGAPAPGKDAAARLRGLADNAPELGMAVRGTVAPNDFDGEAAKRLNRELAARLGTAAVGSAATAGKLGDFFQYAIDHPVSLARQKSALLPIVGKDIEATRVSIYNAGVQPKHPLLGLRFKNTSGMHLSQGPITVFEGSTYAGDTRVLDVQPGEERLVSYAVDLGSEVDPQTGPGSGRITSVKANKGVVTTVTKVREEKKYRIANRSQTDRTLVIEHPNRTNQQFKLVDTPAPVEDTKDVYRFQLAVKAGEEKTFVVTEERDVSTQVALSNNPDGQIRFFLSLNEAPPALKAKLTEALKLKAAWDGQLRDLNQVKADLARVGTDQDRIRKNLAATPREAEVYQTYLRRLAEQEREIDTLTAREKTLMAAEFAARKAFEEFLANLTD</sequence>
<keyword evidence="1" id="KW-0175">Coiled coil</keyword>
<evidence type="ECO:0000256" key="1">
    <source>
        <dbReference type="SAM" id="Coils"/>
    </source>
</evidence>
<evidence type="ECO:0008006" key="5">
    <source>
        <dbReference type="Google" id="ProtNLM"/>
    </source>
</evidence>
<dbReference type="KEGG" id="uli:ETAA1_49230"/>
<reference evidence="3 4" key="1">
    <citation type="submission" date="2019-02" db="EMBL/GenBank/DDBJ databases">
        <title>Deep-cultivation of Planctomycetes and their phenomic and genomic characterization uncovers novel biology.</title>
        <authorList>
            <person name="Wiegand S."/>
            <person name="Jogler M."/>
            <person name="Boedeker C."/>
            <person name="Pinto D."/>
            <person name="Vollmers J."/>
            <person name="Rivas-Marin E."/>
            <person name="Kohn T."/>
            <person name="Peeters S.H."/>
            <person name="Heuer A."/>
            <person name="Rast P."/>
            <person name="Oberbeckmann S."/>
            <person name="Bunk B."/>
            <person name="Jeske O."/>
            <person name="Meyerdierks A."/>
            <person name="Storesund J.E."/>
            <person name="Kallscheuer N."/>
            <person name="Luecker S."/>
            <person name="Lage O.M."/>
            <person name="Pohl T."/>
            <person name="Merkel B.J."/>
            <person name="Hornburger P."/>
            <person name="Mueller R.-W."/>
            <person name="Bruemmer F."/>
            <person name="Labrenz M."/>
            <person name="Spormann A.M."/>
            <person name="Op den Camp H."/>
            <person name="Overmann J."/>
            <person name="Amann R."/>
            <person name="Jetten M.S.M."/>
            <person name="Mascher T."/>
            <person name="Medema M.H."/>
            <person name="Devos D.P."/>
            <person name="Kaster A.-K."/>
            <person name="Ovreas L."/>
            <person name="Rohde M."/>
            <person name="Galperin M.Y."/>
            <person name="Jogler C."/>
        </authorList>
    </citation>
    <scope>NUCLEOTIDE SEQUENCE [LARGE SCALE GENOMIC DNA]</scope>
    <source>
        <strain evidence="3 4">ETA_A1</strain>
    </source>
</reference>
<keyword evidence="2" id="KW-0732">Signal</keyword>
<dbReference type="EMBL" id="CP036273">
    <property type="protein sequence ID" value="QDU22934.1"/>
    <property type="molecule type" value="Genomic_DNA"/>
</dbReference>
<evidence type="ECO:0000313" key="4">
    <source>
        <dbReference type="Proteomes" id="UP000319576"/>
    </source>
</evidence>
<name>A0A517XZJ8_9BACT</name>
<proteinExistence type="predicted"/>
<feature type="signal peptide" evidence="2">
    <location>
        <begin position="1"/>
        <end position="22"/>
    </location>
</feature>
<feature type="coiled-coil region" evidence="1">
    <location>
        <begin position="699"/>
        <end position="726"/>
    </location>
</feature>
<protein>
    <recommendedName>
        <fullName evidence="5">DUF4139 domain-containing protein</fullName>
    </recommendedName>
</protein>
<accession>A0A517XZJ8</accession>
<evidence type="ECO:0000313" key="3">
    <source>
        <dbReference type="EMBL" id="QDU22934.1"/>
    </source>
</evidence>
<evidence type="ECO:0000256" key="2">
    <source>
        <dbReference type="SAM" id="SignalP"/>
    </source>
</evidence>
<dbReference type="AlphaFoldDB" id="A0A517XZJ8"/>
<feature type="chain" id="PRO_5022240242" description="DUF4139 domain-containing protein" evidence="2">
    <location>
        <begin position="23"/>
        <end position="743"/>
    </location>
</feature>